<feature type="non-terminal residue" evidence="2">
    <location>
        <position position="168"/>
    </location>
</feature>
<name>A0A3P3RLV6_9EURY</name>
<keyword evidence="3" id="KW-1185">Reference proteome</keyword>
<feature type="compositionally biased region" description="Polar residues" evidence="1">
    <location>
        <begin position="1"/>
        <end position="11"/>
    </location>
</feature>
<comment type="caution">
    <text evidence="2">The sequence shown here is derived from an EMBL/GenBank/DDBJ whole genome shotgun (WGS) entry which is preliminary data.</text>
</comment>
<organism evidence="2 3">
    <name type="scientific">Halocatena pleomorpha</name>
    <dbReference type="NCBI Taxonomy" id="1785090"/>
    <lineage>
        <taxon>Archaea</taxon>
        <taxon>Methanobacteriati</taxon>
        <taxon>Methanobacteriota</taxon>
        <taxon>Stenosarchaea group</taxon>
        <taxon>Halobacteria</taxon>
        <taxon>Halobacteriales</taxon>
        <taxon>Natronomonadaceae</taxon>
        <taxon>Halocatena</taxon>
    </lineage>
</organism>
<dbReference type="EMBL" id="RRCH01000003">
    <property type="protein sequence ID" value="RRJ33830.1"/>
    <property type="molecule type" value="Genomic_DNA"/>
</dbReference>
<reference evidence="2 3" key="1">
    <citation type="submission" date="2018-11" db="EMBL/GenBank/DDBJ databases">
        <title>Taxonoimc description of Halomarina strain SPP-AMP-1.</title>
        <authorList>
            <person name="Pal Y."/>
            <person name="Srinivasana K."/>
            <person name="Verma A."/>
            <person name="Kumar P."/>
        </authorList>
    </citation>
    <scope>NUCLEOTIDE SEQUENCE [LARGE SCALE GENOMIC DNA]</scope>
    <source>
        <strain evidence="2 3">SPP-AMP-1</strain>
    </source>
</reference>
<dbReference type="Proteomes" id="UP000282322">
    <property type="component" value="Unassembled WGS sequence"/>
</dbReference>
<accession>A0A3P3RLV6</accession>
<gene>
    <name evidence="2" type="ORF">EIK79_03340</name>
</gene>
<dbReference type="AlphaFoldDB" id="A0A3P3RLV6"/>
<evidence type="ECO:0000256" key="1">
    <source>
        <dbReference type="SAM" id="MobiDB-lite"/>
    </source>
</evidence>
<evidence type="ECO:0000313" key="2">
    <source>
        <dbReference type="EMBL" id="RRJ33830.1"/>
    </source>
</evidence>
<evidence type="ECO:0000313" key="3">
    <source>
        <dbReference type="Proteomes" id="UP000282322"/>
    </source>
</evidence>
<protein>
    <submittedName>
        <fullName evidence="2">Transposase</fullName>
    </submittedName>
</protein>
<proteinExistence type="predicted"/>
<sequence>MTAPATKTLQATLAPPTAHKEHRLQRTVATYRRALSEAFDSGADTQSAVNNVVTPYNLTGHAKNALKSYVPKLRKTYNAEELDDGHPVRFTNQGWRLDHSEDRTHEFCWRVPQAGRGNAFWIPLRINPAQESLWADLLDGDVSVGEFRLQEHRTNWVLHVTVEYEVAE</sequence>
<feature type="region of interest" description="Disordered" evidence="1">
    <location>
        <begin position="1"/>
        <end position="23"/>
    </location>
</feature>